<gene>
    <name evidence="3" type="ORF">GCM10010964_21860</name>
</gene>
<accession>A0A8J2ZB40</accession>
<sequence length="251" mass="26149">MTGPFRTTVLALACLAGAGAAQAHGAGRIESPPGGPGGARVEPAFDIVRTEIRTERDHLVFRMRVADRAGAVAPTPTGRLQGAEVFAYVWPTRLDSAAAGFEPGQGILALAATSHPDFDDTPRDDENGDGDPNNDGGVWHSHWVVLVPDEACGPGALKVRDIPEGTRPRLPPTWPGLPILLDSPGHRPAIGGRSVEVRVPRASVAAETRGVAFDGVTAGLRVNANLHAPLLCVARVFDVASGGLTLPGRIE</sequence>
<dbReference type="Proteomes" id="UP000597507">
    <property type="component" value="Unassembled WGS sequence"/>
</dbReference>
<comment type="caution">
    <text evidence="3">The sequence shown here is derived from an EMBL/GenBank/DDBJ whole genome shotgun (WGS) entry which is preliminary data.</text>
</comment>
<proteinExistence type="predicted"/>
<evidence type="ECO:0000313" key="3">
    <source>
        <dbReference type="EMBL" id="GGG33588.1"/>
    </source>
</evidence>
<evidence type="ECO:0000313" key="4">
    <source>
        <dbReference type="Proteomes" id="UP000597507"/>
    </source>
</evidence>
<reference evidence="3 4" key="1">
    <citation type="journal article" date="2014" name="Int. J. Syst. Evol. Microbiol.">
        <title>Complete genome sequence of Corynebacterium casei LMG S-19264T (=DSM 44701T), isolated from a smear-ripened cheese.</title>
        <authorList>
            <consortium name="US DOE Joint Genome Institute (JGI-PGF)"/>
            <person name="Walter F."/>
            <person name="Albersmeier A."/>
            <person name="Kalinowski J."/>
            <person name="Ruckert C."/>
        </authorList>
    </citation>
    <scope>NUCLEOTIDE SEQUENCE [LARGE SCALE GENOMIC DNA]</scope>
    <source>
        <strain evidence="3 4">CGMCC 1.16330</strain>
    </source>
</reference>
<feature type="region of interest" description="Disordered" evidence="1">
    <location>
        <begin position="114"/>
        <end position="137"/>
    </location>
</feature>
<feature type="compositionally biased region" description="Basic and acidic residues" evidence="1">
    <location>
        <begin position="116"/>
        <end position="125"/>
    </location>
</feature>
<feature type="chain" id="PRO_5035313022" evidence="2">
    <location>
        <begin position="24"/>
        <end position="251"/>
    </location>
</feature>
<name>A0A8J2ZB40_9PROT</name>
<feature type="signal peptide" evidence="2">
    <location>
        <begin position="1"/>
        <end position="23"/>
    </location>
</feature>
<dbReference type="RefSeq" id="WP_188900046.1">
    <property type="nucleotide sequence ID" value="NZ_BMKS01000005.1"/>
</dbReference>
<evidence type="ECO:0000256" key="1">
    <source>
        <dbReference type="SAM" id="MobiDB-lite"/>
    </source>
</evidence>
<dbReference type="AlphaFoldDB" id="A0A8J2ZB40"/>
<organism evidence="3 4">
    <name type="scientific">Caldovatus sediminis</name>
    <dbReference type="NCBI Taxonomy" id="2041189"/>
    <lineage>
        <taxon>Bacteria</taxon>
        <taxon>Pseudomonadati</taxon>
        <taxon>Pseudomonadota</taxon>
        <taxon>Alphaproteobacteria</taxon>
        <taxon>Acetobacterales</taxon>
        <taxon>Roseomonadaceae</taxon>
        <taxon>Caldovatus</taxon>
    </lineage>
</organism>
<dbReference type="EMBL" id="BMKS01000005">
    <property type="protein sequence ID" value="GGG33588.1"/>
    <property type="molecule type" value="Genomic_DNA"/>
</dbReference>
<evidence type="ECO:0000256" key="2">
    <source>
        <dbReference type="SAM" id="SignalP"/>
    </source>
</evidence>
<keyword evidence="2" id="KW-0732">Signal</keyword>
<protein>
    <submittedName>
        <fullName evidence="3">Uncharacterized protein</fullName>
    </submittedName>
</protein>
<keyword evidence="4" id="KW-1185">Reference proteome</keyword>